<sequence length="517" mass="60059">MRIRIAKFITVFVILLNFIAVYFIWKLLSSRGKIQVNNTTNLKSSTVLNESSVFKKTKKYQNEVTLVIRSFEHFDHDIIDTVKSVLNIYPNVSLLIVTDTPVYPPIIFNTTNLVKFVNLKVRLSDTFKERTPNLQINNKYVFFIPDSTRLNSKKLIERLINLSNKDPEKILAIPFKGPKTTKCLSLHLDVREWLIRFDEPSQTRECDCVKGKHALFINTQTLLKMPDPFMLPFPDALYIQSASKNIKVTLVDDVVLNNGRELFKSRHNQWKVQQLERDRQKSMFNSLELKKVIRENGVIEWFGCRRDTPRCFGSIVDETPDYMWEGKWTPPCCLAGLRRTARHVLEQLEEARVRYWLEGGSLLGAMRGGDILPWDYDVDIGIYREDITKCTWLLRAADKPITDQQGFVWEKAVEGDFYRVQFSQINRLHVDIFPFYSRNGTMTKDTWFQTHPQDREFPEFYLKPLSTIDFVGRTVSAPNNIHDFLELKFGEGAIENPEYPNPHKMAGHGLPRGPVGS</sequence>
<evidence type="ECO:0000259" key="4">
    <source>
        <dbReference type="Pfam" id="PF22921"/>
    </source>
</evidence>
<evidence type="ECO:0008006" key="6">
    <source>
        <dbReference type="Google" id="ProtNLM"/>
    </source>
</evidence>
<keyword evidence="2" id="KW-0812">Transmembrane</keyword>
<feature type="region of interest" description="Disordered" evidence="1">
    <location>
        <begin position="498"/>
        <end position="517"/>
    </location>
</feature>
<dbReference type="AlphaFoldDB" id="A0A1B6LWN5"/>
<dbReference type="Pfam" id="PF04991">
    <property type="entry name" value="LicD"/>
    <property type="match status" value="1"/>
</dbReference>
<accession>A0A1B6LWN5</accession>
<feature type="transmembrane region" description="Helical" evidence="2">
    <location>
        <begin position="5"/>
        <end position="25"/>
    </location>
</feature>
<proteinExistence type="predicted"/>
<dbReference type="Pfam" id="PF22921">
    <property type="entry name" value="FKRP_N"/>
    <property type="match status" value="1"/>
</dbReference>
<evidence type="ECO:0000256" key="1">
    <source>
        <dbReference type="SAM" id="MobiDB-lite"/>
    </source>
</evidence>
<evidence type="ECO:0000259" key="3">
    <source>
        <dbReference type="Pfam" id="PF04991"/>
    </source>
</evidence>
<evidence type="ECO:0000313" key="5">
    <source>
        <dbReference type="EMBL" id="JAT28050.1"/>
    </source>
</evidence>
<dbReference type="InterPro" id="IPR055105">
    <property type="entry name" value="FKRP_N"/>
</dbReference>
<dbReference type="InterPro" id="IPR052613">
    <property type="entry name" value="LicD_transferase"/>
</dbReference>
<feature type="domain" description="LicD/FKTN/FKRP nucleotidyltransferase" evidence="3">
    <location>
        <begin position="352"/>
        <end position="388"/>
    </location>
</feature>
<dbReference type="PANTHER" id="PTHR13627">
    <property type="entry name" value="FUKUTIN RELATED PROTEIN"/>
    <property type="match status" value="1"/>
</dbReference>
<evidence type="ECO:0000256" key="2">
    <source>
        <dbReference type="SAM" id="Phobius"/>
    </source>
</evidence>
<reference evidence="5" key="1">
    <citation type="submission" date="2015-11" db="EMBL/GenBank/DDBJ databases">
        <title>De novo transcriptome assembly of four potential Pierce s Disease insect vectors from Arizona vineyards.</title>
        <authorList>
            <person name="Tassone E.E."/>
        </authorList>
    </citation>
    <scope>NUCLEOTIDE SEQUENCE</scope>
</reference>
<gene>
    <name evidence="5" type="ORF">g.48430</name>
</gene>
<dbReference type="GO" id="GO:0005794">
    <property type="term" value="C:Golgi apparatus"/>
    <property type="evidence" value="ECO:0007669"/>
    <property type="project" value="TreeGrafter"/>
</dbReference>
<name>A0A1B6LWN5_9HEMI</name>
<dbReference type="EMBL" id="GEBQ01011927">
    <property type="protein sequence ID" value="JAT28050.1"/>
    <property type="molecule type" value="Transcribed_RNA"/>
</dbReference>
<protein>
    <recommendedName>
        <fullName evidence="6">Fukutin-related protein</fullName>
    </recommendedName>
</protein>
<feature type="domain" description="FKRP stem" evidence="4">
    <location>
        <begin position="55"/>
        <end position="294"/>
    </location>
</feature>
<keyword evidence="2" id="KW-1133">Transmembrane helix</keyword>
<organism evidence="5">
    <name type="scientific">Graphocephala atropunctata</name>
    <dbReference type="NCBI Taxonomy" id="36148"/>
    <lineage>
        <taxon>Eukaryota</taxon>
        <taxon>Metazoa</taxon>
        <taxon>Ecdysozoa</taxon>
        <taxon>Arthropoda</taxon>
        <taxon>Hexapoda</taxon>
        <taxon>Insecta</taxon>
        <taxon>Pterygota</taxon>
        <taxon>Neoptera</taxon>
        <taxon>Paraneoptera</taxon>
        <taxon>Hemiptera</taxon>
        <taxon>Auchenorrhyncha</taxon>
        <taxon>Membracoidea</taxon>
        <taxon>Cicadellidae</taxon>
        <taxon>Cicadellinae</taxon>
        <taxon>Cicadellini</taxon>
        <taxon>Graphocephala</taxon>
    </lineage>
</organism>
<dbReference type="GO" id="GO:0035269">
    <property type="term" value="P:protein O-linked glycosylation via mannose"/>
    <property type="evidence" value="ECO:0007669"/>
    <property type="project" value="TreeGrafter"/>
</dbReference>
<dbReference type="PANTHER" id="PTHR13627:SF31">
    <property type="entry name" value="RIBITOL 5-PHOSPHATE TRANSFERASE FKRP"/>
    <property type="match status" value="1"/>
</dbReference>
<keyword evidence="2" id="KW-0472">Membrane</keyword>
<dbReference type="InterPro" id="IPR007074">
    <property type="entry name" value="LicD/FKTN/FKRP_NTP_transf"/>
</dbReference>